<dbReference type="AlphaFoldDB" id="A0A7W2AR81"/>
<evidence type="ECO:0000256" key="1">
    <source>
        <dbReference type="ARBA" id="ARBA00005772"/>
    </source>
</evidence>
<evidence type="ECO:0000256" key="4">
    <source>
        <dbReference type="ARBA" id="ARBA00023118"/>
    </source>
</evidence>
<dbReference type="InterPro" id="IPR005510">
    <property type="entry name" value="Csm4"/>
</dbReference>
<name>A0A7W2AR81_9BACL</name>
<keyword evidence="3" id="KW-0694">RNA-binding</keyword>
<evidence type="ECO:0000313" key="5">
    <source>
        <dbReference type="EMBL" id="MBA4602062.1"/>
    </source>
</evidence>
<dbReference type="GO" id="GO:0003723">
    <property type="term" value="F:RNA binding"/>
    <property type="evidence" value="ECO:0007669"/>
    <property type="project" value="UniProtKB-KW"/>
</dbReference>
<sequence>MIKMSDAGYNVCYRLRLSSGFITPFQSDTLMGSLAWQMLYHFGESKLRTWIEACRHQPPFVLSNAFPLDKLPKLMAPPASNQPQPTSKLEQLQVVRRGKKYKERVWLTPTEFNDMKHGRPVQWEEKESPKFVHTHSRLHAIIDRATGQSLQENGLYEIEESYVEYVSLYVRYFDPTYEPIVEQLLGSLGKTGFGAKKSSGKGLFSVEKDPDAVKVLATPEGANGYAILSQVVPAATDETEGYYKFVTKYGKIGEHHTESPFKYPHVTLQPGSCFYSDRMPAYSGRLVEGIAPRHPNVVQFGFGLTVPIVLPEKEE</sequence>
<gene>
    <name evidence="5" type="ORF">H2C83_06970</name>
</gene>
<evidence type="ECO:0000256" key="3">
    <source>
        <dbReference type="ARBA" id="ARBA00022884"/>
    </source>
</evidence>
<comment type="caution">
    <text evidence="5">The sequence shown here is derived from an EMBL/GenBank/DDBJ whole genome shotgun (WGS) entry which is preliminary data.</text>
</comment>
<dbReference type="Proteomes" id="UP000538292">
    <property type="component" value="Unassembled WGS sequence"/>
</dbReference>
<dbReference type="GO" id="GO:0051607">
    <property type="term" value="P:defense response to virus"/>
    <property type="evidence" value="ECO:0007669"/>
    <property type="project" value="UniProtKB-KW"/>
</dbReference>
<protein>
    <recommendedName>
        <fullName evidence="2">CRISPR system Cms protein Csm4</fullName>
    </recommendedName>
</protein>
<keyword evidence="6" id="KW-1185">Reference proteome</keyword>
<evidence type="ECO:0000256" key="2">
    <source>
        <dbReference type="ARBA" id="ARBA00016109"/>
    </source>
</evidence>
<dbReference type="EMBL" id="JACEOL010000023">
    <property type="protein sequence ID" value="MBA4602062.1"/>
    <property type="molecule type" value="Genomic_DNA"/>
</dbReference>
<keyword evidence="4" id="KW-0051">Antiviral defense</keyword>
<reference evidence="5 6" key="1">
    <citation type="submission" date="2020-07" db="EMBL/GenBank/DDBJ databases">
        <title>Thermoactinomyces phylogeny.</title>
        <authorList>
            <person name="Dunlap C."/>
        </authorList>
    </citation>
    <scope>NUCLEOTIDE SEQUENCE [LARGE SCALE GENOMIC DNA]</scope>
    <source>
        <strain evidence="5 6">AMNI-1</strain>
    </source>
</reference>
<dbReference type="NCBIfam" id="TIGR01903">
    <property type="entry name" value="cas5_csm4"/>
    <property type="match status" value="1"/>
</dbReference>
<organism evidence="5 6">
    <name type="scientific">Thermoactinomyces mirandus</name>
    <dbReference type="NCBI Taxonomy" id="2756294"/>
    <lineage>
        <taxon>Bacteria</taxon>
        <taxon>Bacillati</taxon>
        <taxon>Bacillota</taxon>
        <taxon>Bacilli</taxon>
        <taxon>Bacillales</taxon>
        <taxon>Thermoactinomycetaceae</taxon>
        <taxon>Thermoactinomyces</taxon>
    </lineage>
</organism>
<accession>A0A7W2AR81</accession>
<proteinExistence type="inferred from homology"/>
<comment type="similarity">
    <text evidence="1">Belongs to the CRISPR-associated Csm4 family.</text>
</comment>
<evidence type="ECO:0000313" key="6">
    <source>
        <dbReference type="Proteomes" id="UP000538292"/>
    </source>
</evidence>